<comment type="caution">
    <text evidence="3">The sequence shown here is derived from an EMBL/GenBank/DDBJ whole genome shotgun (WGS) entry which is preliminary data.</text>
</comment>
<evidence type="ECO:0000259" key="2">
    <source>
        <dbReference type="Pfam" id="PF13837"/>
    </source>
</evidence>
<organism evidence="3 4">
    <name type="scientific">Rhizophagus irregularis</name>
    <dbReference type="NCBI Taxonomy" id="588596"/>
    <lineage>
        <taxon>Eukaryota</taxon>
        <taxon>Fungi</taxon>
        <taxon>Fungi incertae sedis</taxon>
        <taxon>Mucoromycota</taxon>
        <taxon>Glomeromycotina</taxon>
        <taxon>Glomeromycetes</taxon>
        <taxon>Glomerales</taxon>
        <taxon>Glomeraceae</taxon>
        <taxon>Rhizophagus</taxon>
    </lineage>
</organism>
<dbReference type="VEuPathDB" id="FungiDB:RhiirFUN_013057"/>
<dbReference type="Pfam" id="PF13837">
    <property type="entry name" value="Myb_DNA-bind_4"/>
    <property type="match status" value="1"/>
</dbReference>
<name>A0A915Z7F0_9GLOM</name>
<protein>
    <recommendedName>
        <fullName evidence="2">Myb/SANT-like DNA-binding domain-containing protein</fullName>
    </recommendedName>
</protein>
<feature type="domain" description="Myb/SANT-like DNA-binding" evidence="2">
    <location>
        <begin position="154"/>
        <end position="237"/>
    </location>
</feature>
<gene>
    <name evidence="3" type="ORF">CHRIB12_LOCUS9771</name>
</gene>
<dbReference type="OrthoDB" id="2410147at2759"/>
<evidence type="ECO:0000313" key="3">
    <source>
        <dbReference type="EMBL" id="CAB5364012.1"/>
    </source>
</evidence>
<dbReference type="InterPro" id="IPR044822">
    <property type="entry name" value="Myb_DNA-bind_4"/>
</dbReference>
<feature type="region of interest" description="Disordered" evidence="1">
    <location>
        <begin position="125"/>
        <end position="152"/>
    </location>
</feature>
<feature type="compositionally biased region" description="Basic residues" evidence="1">
    <location>
        <begin position="136"/>
        <end position="145"/>
    </location>
</feature>
<dbReference type="AlphaFoldDB" id="A0A915Z7F0"/>
<evidence type="ECO:0000313" key="4">
    <source>
        <dbReference type="Proteomes" id="UP000684084"/>
    </source>
</evidence>
<evidence type="ECO:0000256" key="1">
    <source>
        <dbReference type="SAM" id="MobiDB-lite"/>
    </source>
</evidence>
<proteinExistence type="predicted"/>
<dbReference type="EMBL" id="CAGKOT010000019">
    <property type="protein sequence ID" value="CAB5364012.1"/>
    <property type="molecule type" value="Genomic_DNA"/>
</dbReference>
<accession>A0A915Z7F0</accession>
<dbReference type="Proteomes" id="UP000684084">
    <property type="component" value="Unassembled WGS sequence"/>
</dbReference>
<sequence length="351" mass="41171">MFSLSYFLSTNGFLKDPLNNPQVNISYKNNKLLRPIKPRNLYPSPSTGICEQSNVDLYQNPLLTRESYVAPSFYIQNGSSFGQSFSGPNYFERESAELQRYQKENVVDDKVSDVEINYQQEKEKINDEKELTNANYKKKSNNKRKSGNEGESNNNWQVYEVDILLQYIADNFDEYTKGNKTKLFNEMSVKVLKNKNPNAIKSKLARMIKYYGEVKAHNEKSGVERKDWDWYEKMDAIFGTRENIAPSFIVNRSTDIDGEESSGMEPKTPKRSKKNNVVTIAMAISTMSETRERVWKKKLELEKERIEKNHTIEMGKLEVEKQKWEFEREKMKMEHELKLKEMEFKQSNNTN</sequence>
<reference evidence="3" key="1">
    <citation type="submission" date="2020-05" db="EMBL/GenBank/DDBJ databases">
        <authorList>
            <person name="Rincon C."/>
            <person name="Sanders R I."/>
            <person name="Robbins C."/>
            <person name="Chaturvedi A."/>
        </authorList>
    </citation>
    <scope>NUCLEOTIDE SEQUENCE</scope>
    <source>
        <strain evidence="3">CHB12</strain>
    </source>
</reference>